<reference evidence="2" key="1">
    <citation type="submission" date="2016-03" db="EMBL/GenBank/DDBJ databases">
        <authorList>
            <person name="Ploux O."/>
        </authorList>
    </citation>
    <scope>NUCLEOTIDE SEQUENCE [LARGE SCALE GENOMIC DNA]</scope>
    <source>
        <strain evidence="2">UK7</strain>
    </source>
</reference>
<name>A0A1E1LAV6_9HELO</name>
<dbReference type="Proteomes" id="UP000178129">
    <property type="component" value="Unassembled WGS sequence"/>
</dbReference>
<protein>
    <submittedName>
        <fullName evidence="1">Uncharacterized protein</fullName>
    </submittedName>
</protein>
<accession>A0A1E1LAV6</accession>
<dbReference type="AlphaFoldDB" id="A0A1E1LAV6"/>
<dbReference type="EMBL" id="FJUW01000043">
    <property type="protein sequence ID" value="CZT07636.1"/>
    <property type="molecule type" value="Genomic_DNA"/>
</dbReference>
<sequence>MDFAQHCHTEFSAAAVSQFQYSQGRSEKRKSKEGWSAGVFGTRNISAGVIIHGLTLTLGKLLGVRLSREYPPYRPLHLASYELQGGPTAWKVSSIVADK</sequence>
<proteinExistence type="predicted"/>
<gene>
    <name evidence="1" type="ORF">RCO7_14931</name>
</gene>
<evidence type="ECO:0000313" key="1">
    <source>
        <dbReference type="EMBL" id="CZT07636.1"/>
    </source>
</evidence>
<keyword evidence="2" id="KW-1185">Reference proteome</keyword>
<comment type="caution">
    <text evidence="1">The sequence shown here is derived from an EMBL/GenBank/DDBJ whole genome shotgun (WGS) entry which is preliminary data.</text>
</comment>
<organism evidence="1 2">
    <name type="scientific">Rhynchosporium graminicola</name>
    <dbReference type="NCBI Taxonomy" id="2792576"/>
    <lineage>
        <taxon>Eukaryota</taxon>
        <taxon>Fungi</taxon>
        <taxon>Dikarya</taxon>
        <taxon>Ascomycota</taxon>
        <taxon>Pezizomycotina</taxon>
        <taxon>Leotiomycetes</taxon>
        <taxon>Helotiales</taxon>
        <taxon>Ploettnerulaceae</taxon>
        <taxon>Rhynchosporium</taxon>
    </lineage>
</organism>
<evidence type="ECO:0000313" key="2">
    <source>
        <dbReference type="Proteomes" id="UP000178129"/>
    </source>
</evidence>
<dbReference type="InParanoid" id="A0A1E1LAV6"/>